<protein>
    <submittedName>
        <fullName evidence="2">Uncharacterized protein</fullName>
    </submittedName>
</protein>
<gene>
    <name evidence="2" type="ORF">EHS25_000925</name>
</gene>
<evidence type="ECO:0000256" key="1">
    <source>
        <dbReference type="SAM" id="MobiDB-lite"/>
    </source>
</evidence>
<reference evidence="2 3" key="1">
    <citation type="submission" date="2018-11" db="EMBL/GenBank/DDBJ databases">
        <title>Genome sequence of Saitozyma podzolica DSM 27192.</title>
        <authorList>
            <person name="Aliyu H."/>
            <person name="Gorte O."/>
            <person name="Ochsenreither K."/>
        </authorList>
    </citation>
    <scope>NUCLEOTIDE SEQUENCE [LARGE SCALE GENOMIC DNA]</scope>
    <source>
        <strain evidence="2 3">DSM 27192</strain>
    </source>
</reference>
<name>A0A427YXM7_9TREE</name>
<dbReference type="Proteomes" id="UP000279259">
    <property type="component" value="Unassembled WGS sequence"/>
</dbReference>
<feature type="compositionally biased region" description="Basic and acidic residues" evidence="1">
    <location>
        <begin position="61"/>
        <end position="71"/>
    </location>
</feature>
<comment type="caution">
    <text evidence="2">The sequence shown here is derived from an EMBL/GenBank/DDBJ whole genome shotgun (WGS) entry which is preliminary data.</text>
</comment>
<proteinExistence type="predicted"/>
<dbReference type="AlphaFoldDB" id="A0A427YXM7"/>
<dbReference type="EMBL" id="RSCD01000001">
    <property type="protein sequence ID" value="RSH95832.1"/>
    <property type="molecule type" value="Genomic_DNA"/>
</dbReference>
<evidence type="ECO:0000313" key="3">
    <source>
        <dbReference type="Proteomes" id="UP000279259"/>
    </source>
</evidence>
<feature type="compositionally biased region" description="Polar residues" evidence="1">
    <location>
        <begin position="40"/>
        <end position="54"/>
    </location>
</feature>
<accession>A0A427YXM7</accession>
<feature type="region of interest" description="Disordered" evidence="1">
    <location>
        <begin position="1"/>
        <end position="74"/>
    </location>
</feature>
<keyword evidence="3" id="KW-1185">Reference proteome</keyword>
<sequence>MFKLLNELTKPPELLAPPSSHAEGPPPHFSYAPRHRGRSASPSLSQGSIGTETDQAAGEGGRGRGDGRGREAACGALEGSQEAAEEKKGFMLFVEILRLPGHARSRRAFRRHDGFAVLTRAMGGGLAHKPVEAGVSEEETQVEEAQRLEGVRLAFEDLAGLQLIGSHAHTSRCRADTSPF</sequence>
<organism evidence="2 3">
    <name type="scientific">Saitozyma podzolica</name>
    <dbReference type="NCBI Taxonomy" id="1890683"/>
    <lineage>
        <taxon>Eukaryota</taxon>
        <taxon>Fungi</taxon>
        <taxon>Dikarya</taxon>
        <taxon>Basidiomycota</taxon>
        <taxon>Agaricomycotina</taxon>
        <taxon>Tremellomycetes</taxon>
        <taxon>Tremellales</taxon>
        <taxon>Trimorphomycetaceae</taxon>
        <taxon>Saitozyma</taxon>
    </lineage>
</organism>
<evidence type="ECO:0000313" key="2">
    <source>
        <dbReference type="EMBL" id="RSH95832.1"/>
    </source>
</evidence>